<dbReference type="PROSITE" id="PS51352">
    <property type="entry name" value="THIOREDOXIN_2"/>
    <property type="match status" value="1"/>
</dbReference>
<dbReference type="InterPro" id="IPR000866">
    <property type="entry name" value="AhpC/TSA"/>
</dbReference>
<dbReference type="CDD" id="cd02966">
    <property type="entry name" value="TlpA_like_family"/>
    <property type="match status" value="1"/>
</dbReference>
<protein>
    <submittedName>
        <fullName evidence="3">Peroxiredoxin</fullName>
    </submittedName>
</protein>
<sequence>MKKILAISILVFLVGYAIYTSFTPNTKEGITKGNAAPNIELKTLDGKEMSLETLKGKKVLLNFWATWCPPCRAEMPDMQKLQDNFGEEVVVAAVNFTSSEPNKDSVKKFVDELALTIPILMDEKGKVNSQYEVLQYPTSYILDENGIITEKYVGALSYEQMVKMLEIKK</sequence>
<evidence type="ECO:0000313" key="3">
    <source>
        <dbReference type="EMBL" id="MDQ0229930.1"/>
    </source>
</evidence>
<dbReference type="Pfam" id="PF00578">
    <property type="entry name" value="AhpC-TSA"/>
    <property type="match status" value="1"/>
</dbReference>
<evidence type="ECO:0000256" key="1">
    <source>
        <dbReference type="ARBA" id="ARBA00023157"/>
    </source>
</evidence>
<dbReference type="SUPFAM" id="SSF52833">
    <property type="entry name" value="Thioredoxin-like"/>
    <property type="match status" value="1"/>
</dbReference>
<evidence type="ECO:0000313" key="4">
    <source>
        <dbReference type="Proteomes" id="UP001234495"/>
    </source>
</evidence>
<proteinExistence type="predicted"/>
<feature type="domain" description="Thioredoxin" evidence="2">
    <location>
        <begin position="30"/>
        <end position="169"/>
    </location>
</feature>
<keyword evidence="4" id="KW-1185">Reference proteome</keyword>
<keyword evidence="1" id="KW-1015">Disulfide bond</keyword>
<dbReference type="InterPro" id="IPR013766">
    <property type="entry name" value="Thioredoxin_domain"/>
</dbReference>
<dbReference type="PANTHER" id="PTHR42852:SF1">
    <property type="entry name" value="THIOREDOXIN-LIKE PROTEIN YNEN"/>
    <property type="match status" value="1"/>
</dbReference>
<dbReference type="Gene3D" id="3.40.30.10">
    <property type="entry name" value="Glutaredoxin"/>
    <property type="match status" value="1"/>
</dbReference>
<accession>A0ABT9ZCD4</accession>
<name>A0ABT9ZCD4_9BACI</name>
<dbReference type="PANTHER" id="PTHR42852">
    <property type="entry name" value="THIOL:DISULFIDE INTERCHANGE PROTEIN DSBE"/>
    <property type="match status" value="1"/>
</dbReference>
<dbReference type="InterPro" id="IPR036249">
    <property type="entry name" value="Thioredoxin-like_sf"/>
</dbReference>
<dbReference type="EMBL" id="JAUSUD010000004">
    <property type="protein sequence ID" value="MDQ0229930.1"/>
    <property type="molecule type" value="Genomic_DNA"/>
</dbReference>
<reference evidence="3 4" key="1">
    <citation type="submission" date="2023-07" db="EMBL/GenBank/DDBJ databases">
        <title>Genomic Encyclopedia of Type Strains, Phase IV (KMG-IV): sequencing the most valuable type-strain genomes for metagenomic binning, comparative biology and taxonomic classification.</title>
        <authorList>
            <person name="Goeker M."/>
        </authorList>
    </citation>
    <scope>NUCLEOTIDE SEQUENCE [LARGE SCALE GENOMIC DNA]</scope>
    <source>
        <strain evidence="3 4">DSM 29005</strain>
    </source>
</reference>
<dbReference type="InterPro" id="IPR050553">
    <property type="entry name" value="Thioredoxin_ResA/DsbE_sf"/>
</dbReference>
<comment type="caution">
    <text evidence="3">The sequence shown here is derived from an EMBL/GenBank/DDBJ whole genome shotgun (WGS) entry which is preliminary data.</text>
</comment>
<evidence type="ECO:0000259" key="2">
    <source>
        <dbReference type="PROSITE" id="PS51352"/>
    </source>
</evidence>
<dbReference type="Proteomes" id="UP001234495">
    <property type="component" value="Unassembled WGS sequence"/>
</dbReference>
<dbReference type="RefSeq" id="WP_307338464.1">
    <property type="nucleotide sequence ID" value="NZ_JAUSUD010000004.1"/>
</dbReference>
<dbReference type="PROSITE" id="PS00194">
    <property type="entry name" value="THIOREDOXIN_1"/>
    <property type="match status" value="1"/>
</dbReference>
<organism evidence="3 4">
    <name type="scientific">Metabacillus malikii</name>
    <dbReference type="NCBI Taxonomy" id="1504265"/>
    <lineage>
        <taxon>Bacteria</taxon>
        <taxon>Bacillati</taxon>
        <taxon>Bacillota</taxon>
        <taxon>Bacilli</taxon>
        <taxon>Bacillales</taxon>
        <taxon>Bacillaceae</taxon>
        <taxon>Metabacillus</taxon>
    </lineage>
</organism>
<dbReference type="InterPro" id="IPR017937">
    <property type="entry name" value="Thioredoxin_CS"/>
</dbReference>
<gene>
    <name evidence="3" type="ORF">J2S19_001182</name>
</gene>